<dbReference type="Proteomes" id="UP000236161">
    <property type="component" value="Unassembled WGS sequence"/>
</dbReference>
<accession>A0A2I0AL98</accession>
<evidence type="ECO:0000313" key="1">
    <source>
        <dbReference type="EMBL" id="PKA56320.1"/>
    </source>
</evidence>
<protein>
    <submittedName>
        <fullName evidence="1">Uncharacterized protein</fullName>
    </submittedName>
</protein>
<evidence type="ECO:0000313" key="2">
    <source>
        <dbReference type="Proteomes" id="UP000236161"/>
    </source>
</evidence>
<organism evidence="1 2">
    <name type="scientific">Apostasia shenzhenica</name>
    <dbReference type="NCBI Taxonomy" id="1088818"/>
    <lineage>
        <taxon>Eukaryota</taxon>
        <taxon>Viridiplantae</taxon>
        <taxon>Streptophyta</taxon>
        <taxon>Embryophyta</taxon>
        <taxon>Tracheophyta</taxon>
        <taxon>Spermatophyta</taxon>
        <taxon>Magnoliopsida</taxon>
        <taxon>Liliopsida</taxon>
        <taxon>Asparagales</taxon>
        <taxon>Orchidaceae</taxon>
        <taxon>Apostasioideae</taxon>
        <taxon>Apostasia</taxon>
    </lineage>
</organism>
<gene>
    <name evidence="1" type="ORF">AXF42_Ash011250</name>
</gene>
<sequence length="55" mass="6271">MHTILLFRKQLLHALEHALSNLRTPQKLHFGIRTYTTATQGKSLPPQLEGIPKKP</sequence>
<dbReference type="AlphaFoldDB" id="A0A2I0AL98"/>
<reference evidence="1 2" key="1">
    <citation type="journal article" date="2017" name="Nature">
        <title>The Apostasia genome and the evolution of orchids.</title>
        <authorList>
            <person name="Zhang G.Q."/>
            <person name="Liu K.W."/>
            <person name="Li Z."/>
            <person name="Lohaus R."/>
            <person name="Hsiao Y.Y."/>
            <person name="Niu S.C."/>
            <person name="Wang J.Y."/>
            <person name="Lin Y.C."/>
            <person name="Xu Q."/>
            <person name="Chen L.J."/>
            <person name="Yoshida K."/>
            <person name="Fujiwara S."/>
            <person name="Wang Z.W."/>
            <person name="Zhang Y.Q."/>
            <person name="Mitsuda N."/>
            <person name="Wang M."/>
            <person name="Liu G.H."/>
            <person name="Pecoraro L."/>
            <person name="Huang H.X."/>
            <person name="Xiao X.J."/>
            <person name="Lin M."/>
            <person name="Wu X.Y."/>
            <person name="Wu W.L."/>
            <person name="Chen Y.Y."/>
            <person name="Chang S.B."/>
            <person name="Sakamoto S."/>
            <person name="Ohme-Takagi M."/>
            <person name="Yagi M."/>
            <person name="Zeng S.J."/>
            <person name="Shen C.Y."/>
            <person name="Yeh C.M."/>
            <person name="Luo Y.B."/>
            <person name="Tsai W.C."/>
            <person name="Van de Peer Y."/>
            <person name="Liu Z.J."/>
        </authorList>
    </citation>
    <scope>NUCLEOTIDE SEQUENCE [LARGE SCALE GENOMIC DNA]</scope>
    <source>
        <strain evidence="2">cv. Shenzhen</strain>
        <tissue evidence="1">Stem</tissue>
    </source>
</reference>
<dbReference type="EMBL" id="KZ451974">
    <property type="protein sequence ID" value="PKA56320.1"/>
    <property type="molecule type" value="Genomic_DNA"/>
</dbReference>
<keyword evidence="2" id="KW-1185">Reference proteome</keyword>
<name>A0A2I0AL98_9ASPA</name>
<proteinExistence type="predicted"/>